<dbReference type="AlphaFoldDB" id="A0A3Q9IM58"/>
<dbReference type="GO" id="GO:0016052">
    <property type="term" value="P:carbohydrate catabolic process"/>
    <property type="evidence" value="ECO:0007669"/>
    <property type="project" value="InterPro"/>
</dbReference>
<dbReference type="KEGG" id="buy:D8S85_02575"/>
<gene>
    <name evidence="2" type="ORF">D8S85_02575</name>
</gene>
<reference evidence="2 3" key="1">
    <citation type="submission" date="2018-10" db="EMBL/GenBank/DDBJ databases">
        <title>Butyricimonas faecalis sp. nov., isolated from human faeces and emended description of the genus Butyricimonas.</title>
        <authorList>
            <person name="Le Roy T."/>
            <person name="Van der Smissen P."/>
            <person name="Paquot A."/>
            <person name="Delzenne N."/>
            <person name="Muccioli G."/>
            <person name="Collet J.-F."/>
            <person name="Cani P.D."/>
        </authorList>
    </citation>
    <scope>NUCLEOTIDE SEQUENCE [LARGE SCALE GENOMIC DNA]</scope>
    <source>
        <strain evidence="2 3">H184</strain>
    </source>
</reference>
<proteinExistence type="predicted"/>
<dbReference type="Gene3D" id="2.60.40.1190">
    <property type="match status" value="1"/>
</dbReference>
<sequence>MDTIDIVKFPPYASNETLQALSYHLDRECNRITLKEINWPDRYPYRPATYFRMAYNEQYIFLKFDVYENEFRATEIRDCGHVWEDSCVELFLQLQDGDGYYNIEINAIGTILCAYGTGRKTRSLMPTEISTTILRDSTIKFNNENQNEAFYQWSLIIKFPHSAFFKHNFTPTSGSTIKGNIHKCGNKLPHPHFVTWHPILTEKPDFHRPEFFGTFIFK</sequence>
<evidence type="ECO:0000313" key="3">
    <source>
        <dbReference type="Proteomes" id="UP000270673"/>
    </source>
</evidence>
<accession>A0A3Q9IM58</accession>
<dbReference type="GO" id="GO:0004553">
    <property type="term" value="F:hydrolase activity, hydrolyzing O-glycosyl compounds"/>
    <property type="evidence" value="ECO:0007669"/>
    <property type="project" value="InterPro"/>
</dbReference>
<dbReference type="OrthoDB" id="9801646at2"/>
<name>A0A3Q9IM58_9BACT</name>
<feature type="domain" description="Carbohydrate-binding" evidence="1">
    <location>
        <begin position="30"/>
        <end position="216"/>
    </location>
</feature>
<evidence type="ECO:0000313" key="2">
    <source>
        <dbReference type="EMBL" id="AZS28547.1"/>
    </source>
</evidence>
<organism evidence="2 3">
    <name type="scientific">Butyricimonas faecalis</name>
    <dbReference type="NCBI Taxonomy" id="2093856"/>
    <lineage>
        <taxon>Bacteria</taxon>
        <taxon>Pseudomonadati</taxon>
        <taxon>Bacteroidota</taxon>
        <taxon>Bacteroidia</taxon>
        <taxon>Bacteroidales</taxon>
        <taxon>Odoribacteraceae</taxon>
        <taxon>Butyricimonas</taxon>
    </lineage>
</organism>
<dbReference type="GO" id="GO:0030246">
    <property type="term" value="F:carbohydrate binding"/>
    <property type="evidence" value="ECO:0007669"/>
    <property type="project" value="InterPro"/>
</dbReference>
<protein>
    <recommendedName>
        <fullName evidence="1">Carbohydrate-binding domain-containing protein</fullName>
    </recommendedName>
</protein>
<keyword evidence="3" id="KW-1185">Reference proteome</keyword>
<dbReference type="SUPFAM" id="SSF49344">
    <property type="entry name" value="CBD9-like"/>
    <property type="match status" value="1"/>
</dbReference>
<dbReference type="Pfam" id="PF16011">
    <property type="entry name" value="CBM9_2"/>
    <property type="match status" value="1"/>
</dbReference>
<dbReference type="EMBL" id="CP032819">
    <property type="protein sequence ID" value="AZS28547.1"/>
    <property type="molecule type" value="Genomic_DNA"/>
</dbReference>
<dbReference type="Proteomes" id="UP000270673">
    <property type="component" value="Chromosome"/>
</dbReference>
<evidence type="ECO:0000259" key="1">
    <source>
        <dbReference type="Pfam" id="PF16011"/>
    </source>
</evidence>
<dbReference type="RefSeq" id="WP_106624664.1">
    <property type="nucleotide sequence ID" value="NZ_CP032819.1"/>
</dbReference>
<dbReference type="CDD" id="cd09620">
    <property type="entry name" value="CBM9_like_3"/>
    <property type="match status" value="1"/>
</dbReference>
<dbReference type="InterPro" id="IPR010502">
    <property type="entry name" value="Carb-bd_dom_fam9"/>
</dbReference>